<name>A0A4U0UFM3_9PEZI</name>
<evidence type="ECO:0000256" key="1">
    <source>
        <dbReference type="ARBA" id="ARBA00010066"/>
    </source>
</evidence>
<dbReference type="NCBIfam" id="TIGR01147">
    <property type="entry name" value="V_ATP_synt_G"/>
    <property type="match status" value="1"/>
</dbReference>
<evidence type="ECO:0000313" key="8">
    <source>
        <dbReference type="Proteomes" id="UP000308549"/>
    </source>
</evidence>
<comment type="subunit">
    <text evidence="5">V-ATPase is a heteromultimeric enzyme made up of two complexes: the ATP-hydrolytic V1 complex and the proton translocation V0 complex.</text>
</comment>
<sequence length="118" mass="13559">MAAQNSAGIQTLLDAEREAQKIVQKSREYRTKRVKDARSEAQKEIEEYRKQKDEEFKKFEKEHSSGNKAAEEQAETDAQKELDNIKKIGNEQGNKVVEDLVKAVMDVRPQVPDKRVEA</sequence>
<evidence type="ECO:0000256" key="6">
    <source>
        <dbReference type="SAM" id="MobiDB-lite"/>
    </source>
</evidence>
<comment type="similarity">
    <text evidence="1 5">Belongs to the V-ATPase G subunit family.</text>
</comment>
<evidence type="ECO:0000256" key="4">
    <source>
        <dbReference type="ARBA" id="ARBA00023065"/>
    </source>
</evidence>
<dbReference type="GO" id="GO:0000221">
    <property type="term" value="C:vacuolar proton-transporting V-type ATPase, V1 domain"/>
    <property type="evidence" value="ECO:0007669"/>
    <property type="project" value="TreeGrafter"/>
</dbReference>
<dbReference type="AlphaFoldDB" id="A0A4U0UFM3"/>
<reference evidence="7 8" key="1">
    <citation type="submission" date="2017-03" db="EMBL/GenBank/DDBJ databases">
        <title>Genomes of endolithic fungi from Antarctica.</title>
        <authorList>
            <person name="Coleine C."/>
            <person name="Masonjones S."/>
            <person name="Stajich J.E."/>
        </authorList>
    </citation>
    <scope>NUCLEOTIDE SEQUENCE [LARGE SCALE GENOMIC DNA]</scope>
    <source>
        <strain evidence="7 8">CCFEE 6315</strain>
    </source>
</reference>
<keyword evidence="2 5" id="KW-0813">Transport</keyword>
<keyword evidence="8" id="KW-1185">Reference proteome</keyword>
<keyword evidence="4 5" id="KW-0406">Ion transport</keyword>
<protein>
    <recommendedName>
        <fullName evidence="5">V-type proton ATPase subunit G</fullName>
    </recommendedName>
</protein>
<evidence type="ECO:0000256" key="5">
    <source>
        <dbReference type="RuleBase" id="RU364019"/>
    </source>
</evidence>
<dbReference type="GO" id="GO:0046961">
    <property type="term" value="F:proton-transporting ATPase activity, rotational mechanism"/>
    <property type="evidence" value="ECO:0007669"/>
    <property type="project" value="InterPro"/>
</dbReference>
<dbReference type="PANTHER" id="PTHR12713:SF11">
    <property type="entry name" value="V-TYPE PROTON ATPASE SUBUNIT G"/>
    <property type="match status" value="1"/>
</dbReference>
<comment type="caution">
    <text evidence="7">The sequence shown here is derived from an EMBL/GenBank/DDBJ whole genome shotgun (WGS) entry which is preliminary data.</text>
</comment>
<comment type="function">
    <text evidence="5">Subunit of the V1 complex of vacuolar(H+)-ATPase (V-ATPase), a multisubunit enzyme composed of a peripheral complex (V1) that hydrolyzes ATP and a membrane integral complex (V0) that translocates protons. V-ATPase is responsible for acidifying and maintaining the pH of intracellular compartments and in some cell types, is targeted to the plasma membrane, where it is responsible for acidifying the extracellular environment.</text>
</comment>
<dbReference type="Proteomes" id="UP000308549">
    <property type="component" value="Unassembled WGS sequence"/>
</dbReference>
<keyword evidence="3 5" id="KW-0375">Hydrogen ion transport</keyword>
<accession>A0A4U0UFM3</accession>
<dbReference type="FunFam" id="1.20.5.2950:FF:000001">
    <property type="entry name" value="V-type proton ATPase subunit G"/>
    <property type="match status" value="1"/>
</dbReference>
<evidence type="ECO:0000313" key="7">
    <source>
        <dbReference type="EMBL" id="TKA33235.1"/>
    </source>
</evidence>
<gene>
    <name evidence="7" type="ORF">B0A50_00788</name>
</gene>
<dbReference type="Pfam" id="PF03179">
    <property type="entry name" value="V-ATPase_G"/>
    <property type="match status" value="1"/>
</dbReference>
<feature type="region of interest" description="Disordered" evidence="6">
    <location>
        <begin position="56"/>
        <end position="78"/>
    </location>
</feature>
<evidence type="ECO:0000256" key="2">
    <source>
        <dbReference type="ARBA" id="ARBA00022448"/>
    </source>
</evidence>
<organism evidence="7 8">
    <name type="scientific">Salinomyces thailandicus</name>
    <dbReference type="NCBI Taxonomy" id="706561"/>
    <lineage>
        <taxon>Eukaryota</taxon>
        <taxon>Fungi</taxon>
        <taxon>Dikarya</taxon>
        <taxon>Ascomycota</taxon>
        <taxon>Pezizomycotina</taxon>
        <taxon>Dothideomycetes</taxon>
        <taxon>Dothideomycetidae</taxon>
        <taxon>Mycosphaerellales</taxon>
        <taxon>Teratosphaeriaceae</taxon>
        <taxon>Salinomyces</taxon>
    </lineage>
</organism>
<dbReference type="InterPro" id="IPR005124">
    <property type="entry name" value="V-ATPase_G"/>
</dbReference>
<evidence type="ECO:0000256" key="3">
    <source>
        <dbReference type="ARBA" id="ARBA00022781"/>
    </source>
</evidence>
<dbReference type="EMBL" id="NAJL01000003">
    <property type="protein sequence ID" value="TKA33235.1"/>
    <property type="molecule type" value="Genomic_DNA"/>
</dbReference>
<dbReference type="OrthoDB" id="250802at2759"/>
<proteinExistence type="inferred from homology"/>
<dbReference type="PANTHER" id="PTHR12713">
    <property type="entry name" value="VACUOLAR ATP SYNTHASE SUBUNIT G"/>
    <property type="match status" value="1"/>
</dbReference>
<dbReference type="Gene3D" id="1.20.5.2950">
    <property type="match status" value="1"/>
</dbReference>
<dbReference type="GO" id="GO:0016887">
    <property type="term" value="F:ATP hydrolysis activity"/>
    <property type="evidence" value="ECO:0007669"/>
    <property type="project" value="TreeGrafter"/>
</dbReference>